<evidence type="ECO:0000313" key="3">
    <source>
        <dbReference type="EMBL" id="KAI1725812.1"/>
    </source>
</evidence>
<dbReference type="EMBL" id="JAKKPZ010000002">
    <property type="protein sequence ID" value="KAI1725812.1"/>
    <property type="molecule type" value="Genomic_DNA"/>
</dbReference>
<dbReference type="GO" id="GO:0010738">
    <property type="term" value="P:regulation of protein kinase A signaling"/>
    <property type="evidence" value="ECO:0007669"/>
    <property type="project" value="TreeGrafter"/>
</dbReference>
<feature type="chain" id="PRO_5042278926" evidence="1">
    <location>
        <begin position="18"/>
        <end position="221"/>
    </location>
</feature>
<dbReference type="InterPro" id="IPR019510">
    <property type="entry name" value="AKAP7-like_phosphoesterase"/>
</dbReference>
<reference evidence="3" key="1">
    <citation type="submission" date="2022-01" db="EMBL/GenBank/DDBJ databases">
        <title>Genome Sequence Resource for Two Populations of Ditylenchus destructor, the Migratory Endoparasitic Phytonematode.</title>
        <authorList>
            <person name="Zhang H."/>
            <person name="Lin R."/>
            <person name="Xie B."/>
        </authorList>
    </citation>
    <scope>NUCLEOTIDE SEQUENCE</scope>
    <source>
        <strain evidence="3">BazhouSP</strain>
    </source>
</reference>
<keyword evidence="1" id="KW-0732">Signal</keyword>
<organism evidence="3 4">
    <name type="scientific">Ditylenchus destructor</name>
    <dbReference type="NCBI Taxonomy" id="166010"/>
    <lineage>
        <taxon>Eukaryota</taxon>
        <taxon>Metazoa</taxon>
        <taxon>Ecdysozoa</taxon>
        <taxon>Nematoda</taxon>
        <taxon>Chromadorea</taxon>
        <taxon>Rhabditida</taxon>
        <taxon>Tylenchina</taxon>
        <taxon>Tylenchomorpha</taxon>
        <taxon>Sphaerularioidea</taxon>
        <taxon>Anguinidae</taxon>
        <taxon>Anguininae</taxon>
        <taxon>Ditylenchus</taxon>
    </lineage>
</organism>
<dbReference type="AlphaFoldDB" id="A0AAD4NHQ4"/>
<keyword evidence="3" id="KW-0436">Ligase</keyword>
<dbReference type="GO" id="GO:0016874">
    <property type="term" value="F:ligase activity"/>
    <property type="evidence" value="ECO:0007669"/>
    <property type="project" value="UniProtKB-KW"/>
</dbReference>
<dbReference type="InterPro" id="IPR009097">
    <property type="entry name" value="Cyclic_Pdiesterase"/>
</dbReference>
<keyword evidence="4" id="KW-1185">Reference proteome</keyword>
<feature type="domain" description="A-kinase anchor protein 7-like phosphoesterase" evidence="2">
    <location>
        <begin position="37"/>
        <end position="217"/>
    </location>
</feature>
<dbReference type="Pfam" id="PF10469">
    <property type="entry name" value="AKAP7_NLS"/>
    <property type="match status" value="1"/>
</dbReference>
<gene>
    <name evidence="3" type="ORF">DdX_02492</name>
</gene>
<dbReference type="PANTHER" id="PTHR15934:SF2">
    <property type="entry name" value="A-KINASE ANCHOR PROTEIN 7-LIKE PHOSPHOESTERASE DOMAIN-CONTAINING PROTEIN"/>
    <property type="match status" value="1"/>
</dbReference>
<sequence length="221" mass="26100">MILFIMSFVYMQRILLAADNDAFHITTARKTSNGENVFVAIQIRNEEIKTKYRKIARQLAKIENRFRLIIEPASFLHVTISTMYLTNDQVESAKNALRMAAKKLCRRRLFFKDVHAFGTKTLYVGLDRRSRGILQKLHGIVKRTFKQYKIASLRGRFHPHMTIIQNNQDAKLSRKWKKFTSQRNDFGPDALQSIQLLQMFPNKQKDHYYKIFEEIALKKCR</sequence>
<proteinExistence type="predicted"/>
<feature type="signal peptide" evidence="1">
    <location>
        <begin position="1"/>
        <end position="17"/>
    </location>
</feature>
<evidence type="ECO:0000313" key="4">
    <source>
        <dbReference type="Proteomes" id="UP001201812"/>
    </source>
</evidence>
<protein>
    <submittedName>
        <fullName evidence="3">AKAP7 2'5' RNA ligase-like domain-containing protein</fullName>
    </submittedName>
</protein>
<dbReference type="Gene3D" id="3.90.1140.10">
    <property type="entry name" value="Cyclic phosphodiesterase"/>
    <property type="match status" value="1"/>
</dbReference>
<dbReference type="Proteomes" id="UP001201812">
    <property type="component" value="Unassembled WGS sequence"/>
</dbReference>
<dbReference type="GO" id="GO:0034237">
    <property type="term" value="F:protein kinase A regulatory subunit binding"/>
    <property type="evidence" value="ECO:0007669"/>
    <property type="project" value="TreeGrafter"/>
</dbReference>
<name>A0AAD4NHQ4_9BILA</name>
<accession>A0AAD4NHQ4</accession>
<dbReference type="InterPro" id="IPR052641">
    <property type="entry name" value="AKAP7_isoform_gamma"/>
</dbReference>
<comment type="caution">
    <text evidence="3">The sequence shown here is derived from an EMBL/GenBank/DDBJ whole genome shotgun (WGS) entry which is preliminary data.</text>
</comment>
<dbReference type="PANTHER" id="PTHR15934">
    <property type="entry name" value="RNA 2',3'-CYCLIC PHOSPHODIESTERASE"/>
    <property type="match status" value="1"/>
</dbReference>
<evidence type="ECO:0000256" key="1">
    <source>
        <dbReference type="SAM" id="SignalP"/>
    </source>
</evidence>
<dbReference type="GO" id="GO:0005829">
    <property type="term" value="C:cytosol"/>
    <property type="evidence" value="ECO:0007669"/>
    <property type="project" value="TreeGrafter"/>
</dbReference>
<dbReference type="SUPFAM" id="SSF55144">
    <property type="entry name" value="LigT-like"/>
    <property type="match status" value="1"/>
</dbReference>
<evidence type="ECO:0000259" key="2">
    <source>
        <dbReference type="Pfam" id="PF10469"/>
    </source>
</evidence>